<evidence type="ECO:0000256" key="4">
    <source>
        <dbReference type="ARBA" id="ARBA00022723"/>
    </source>
</evidence>
<dbReference type="GO" id="GO:0003682">
    <property type="term" value="F:chromatin binding"/>
    <property type="evidence" value="ECO:0007669"/>
    <property type="project" value="TreeGrafter"/>
</dbReference>
<dbReference type="PANTHER" id="PTHR13578:SF11">
    <property type="entry name" value="POLYCOMB GROUP PROTEIN ASXL2-RELATED"/>
    <property type="match status" value="1"/>
</dbReference>
<feature type="compositionally biased region" description="Polar residues" evidence="10">
    <location>
        <begin position="1197"/>
        <end position="1206"/>
    </location>
</feature>
<dbReference type="InterPro" id="IPR026905">
    <property type="entry name" value="ASX-like_PHD"/>
</dbReference>
<feature type="compositionally biased region" description="Pro residues" evidence="10">
    <location>
        <begin position="528"/>
        <end position="553"/>
    </location>
</feature>
<dbReference type="Proteomes" id="UP000823561">
    <property type="component" value="Chromosome 19"/>
</dbReference>
<feature type="compositionally biased region" description="Low complexity" evidence="10">
    <location>
        <begin position="254"/>
        <end position="286"/>
    </location>
</feature>
<evidence type="ECO:0000256" key="9">
    <source>
        <dbReference type="ARBA" id="ARBA00023242"/>
    </source>
</evidence>
<evidence type="ECO:0000256" key="2">
    <source>
        <dbReference type="ARBA" id="ARBA00006391"/>
    </source>
</evidence>
<dbReference type="InterPro" id="IPR028020">
    <property type="entry name" value="ASX_DEUBAD_dom"/>
</dbReference>
<evidence type="ECO:0000256" key="6">
    <source>
        <dbReference type="ARBA" id="ARBA00022833"/>
    </source>
</evidence>
<feature type="domain" description="HTH HARE-type" evidence="11">
    <location>
        <begin position="11"/>
        <end position="85"/>
    </location>
</feature>
<dbReference type="GO" id="GO:0009887">
    <property type="term" value="P:animal organ morphogenesis"/>
    <property type="evidence" value="ECO:0007669"/>
    <property type="project" value="TreeGrafter"/>
</dbReference>
<evidence type="ECO:0000256" key="3">
    <source>
        <dbReference type="ARBA" id="ARBA00022491"/>
    </source>
</evidence>
<feature type="compositionally biased region" description="Low complexity" evidence="10">
    <location>
        <begin position="137"/>
        <end position="161"/>
    </location>
</feature>
<feature type="compositionally biased region" description="Basic and acidic residues" evidence="10">
    <location>
        <begin position="646"/>
        <end position="659"/>
    </location>
</feature>
<feature type="compositionally biased region" description="Low complexity" evidence="10">
    <location>
        <begin position="630"/>
        <end position="645"/>
    </location>
</feature>
<feature type="compositionally biased region" description="Low complexity" evidence="10">
    <location>
        <begin position="774"/>
        <end position="784"/>
    </location>
</feature>
<keyword evidence="8" id="KW-0804">Transcription</keyword>
<evidence type="ECO:0000256" key="5">
    <source>
        <dbReference type="ARBA" id="ARBA00022771"/>
    </source>
</evidence>
<feature type="compositionally biased region" description="Polar residues" evidence="10">
    <location>
        <begin position="486"/>
        <end position="508"/>
    </location>
</feature>
<comment type="similarity">
    <text evidence="2">Belongs to the Asx family.</text>
</comment>
<keyword evidence="9" id="KW-0539">Nucleus</keyword>
<keyword evidence="5" id="KW-0863">Zinc-finger</keyword>
<sequence length="1290" mass="134863">MREKQRKKKGRTWAEAAKTVLEKYPNTPMSHKEILQVIQKERLKEISGTSPLACLNAMLHTNSRGEEGIFYKVPGRMGVYTLKKDIADVVKELSEEGSEDSSDNLSDSRSTENSSSNNSKEGRRGRWRRRVPAKLKSQPSSPQSRCSSPSVPSSKLISPSQKHSKKALKQALKQQQQRNQRRQCVMASGSSPRLLLKSVKGLADSVDAKPGSADFPQSISAAHSAITAYPRLRSSVSGKTAWELKQVERPPASPQNSSSSSSSSSSAKADCPPASRKLSQRSSRLSARQLKRSRCEIDVETPDSILVNTNLRALFNKHNFSALPHECQLKLLKLLPEVDQQACMDGPVLKVTSSALNNEFFTSAAQSWKDRLSEGEFTPELRLRMRQEFEKEKKVELWKERFFESYYGEHSGLTLEESRELLDAEGKEAPVQEPAELPCKKSAGQATVDIQEQSQGFQPSPTESESKPAPEKPVSQAASSSVRSSELPQRRSQATPVGSYTPTLTRSMSLKAEASLAAAATREAPTPETAPAPTAPAPAPTAPAPTAPAPTAPAPTALAPTAPAPTAPAPTAPAPTPAPVPAPTPAQERPTPAASPAPSPTTAPVPAPSPAISPPHPHPPPPPPPPPSTAAPTAAASPAPLASGTPHRDEKTQAARKDSPGTTSAAAAAESHVTSPAPSAPHEPLKRKSSSQQEAEASPEKKLCPTQPAGASAVTAASSSSSPPTTTTSSSLPSPAASAPAVTPTKEQRVPPLIIPVSRILAAAAPPPSPVSPRAPLVVAPPRSGRTGARTLADIKAKAQQARAQRAAAAAAGTSPHGAGPGSGGGSAPSTPTSLSSGSETPSPVKLSPASPAHAGRLSHTPPSATAATDIRAASGSHSNQSHSHALFKPSLAHLQRPPVSGPGGNTAAVAAALSFAASLKSSSSIPANNPLVTQLLQGKEIPLEKILPKPLARGEHPPTTTTTTTITTTIIRPPPAPRMTSRAGFVSRSQQREMLDKETQEQILQVFMRGQAYSPAVPQHDTRALGIPPQSLPLQSCADRPFCPAGLLSRKRRSRPAMSGHYLLNVSTYGRSDASKRALLSVPQASLKTESLEAGEGGHVKEEEAEERRAGLGEEEEEKGVKIEEPGSPQRCSWTKQMSGNTSNAHSGSHATTSSSGHSESPSLGPCSYGGTISMSVPPALNHTSTGSGAAVSADSPASAQTSSEADAGSGSVMSFSVTVTTIPAGHPGSNPGEDSPEQVFMEGSAMEEVQSKCYCRLKAMIMCKGCGAFCHDDCIGPSKLCVSCLVVR</sequence>
<evidence type="ECO:0000313" key="14">
    <source>
        <dbReference type="Proteomes" id="UP000823561"/>
    </source>
</evidence>
<feature type="region of interest" description="Disordered" evidence="10">
    <location>
        <begin position="245"/>
        <end position="286"/>
    </location>
</feature>
<comment type="subcellular location">
    <subcellularLocation>
        <location evidence="1">Nucleus</location>
    </subcellularLocation>
</comment>
<dbReference type="GO" id="GO:0045944">
    <property type="term" value="P:positive regulation of transcription by RNA polymerase II"/>
    <property type="evidence" value="ECO:0007669"/>
    <property type="project" value="TreeGrafter"/>
</dbReference>
<dbReference type="GO" id="GO:0008270">
    <property type="term" value="F:zinc ion binding"/>
    <property type="evidence" value="ECO:0007669"/>
    <property type="project" value="UniProtKB-KW"/>
</dbReference>
<name>A0AAV6FTK3_9TELE</name>
<evidence type="ECO:0000256" key="1">
    <source>
        <dbReference type="ARBA" id="ARBA00004123"/>
    </source>
</evidence>
<dbReference type="InterPro" id="IPR024811">
    <property type="entry name" value="ASX/ASX-like"/>
</dbReference>
<dbReference type="InterPro" id="IPR044867">
    <property type="entry name" value="DEUBAD_dom"/>
</dbReference>
<evidence type="ECO:0008006" key="15">
    <source>
        <dbReference type="Google" id="ProtNLM"/>
    </source>
</evidence>
<dbReference type="Pfam" id="PF05066">
    <property type="entry name" value="HARE-HTH"/>
    <property type="match status" value="1"/>
</dbReference>
<protein>
    <recommendedName>
        <fullName evidence="15">Polycomb group protein ASXL2</fullName>
    </recommendedName>
</protein>
<evidence type="ECO:0000259" key="11">
    <source>
        <dbReference type="PROSITE" id="PS51913"/>
    </source>
</evidence>
<feature type="compositionally biased region" description="Low complexity" evidence="10">
    <location>
        <begin position="103"/>
        <end position="119"/>
    </location>
</feature>
<comment type="caution">
    <text evidence="13">The sequence shown here is derived from an EMBL/GenBank/DDBJ whole genome shotgun (WGS) entry which is preliminary data.</text>
</comment>
<evidence type="ECO:0000256" key="8">
    <source>
        <dbReference type="ARBA" id="ARBA00023163"/>
    </source>
</evidence>
<feature type="region of interest" description="Disordered" evidence="10">
    <location>
        <begin position="93"/>
        <end position="166"/>
    </location>
</feature>
<feature type="compositionally biased region" description="Pro residues" evidence="10">
    <location>
        <begin position="593"/>
        <end position="629"/>
    </location>
</feature>
<keyword evidence="7" id="KW-0805">Transcription regulation</keyword>
<keyword evidence="3" id="KW-0678">Repressor</keyword>
<feature type="compositionally biased region" description="Low complexity" evidence="10">
    <location>
        <begin position="708"/>
        <end position="745"/>
    </location>
</feature>
<feature type="compositionally biased region" description="Low complexity" evidence="10">
    <location>
        <begin position="828"/>
        <end position="844"/>
    </location>
</feature>
<feature type="region of interest" description="Disordered" evidence="10">
    <location>
        <begin position="1090"/>
        <end position="1212"/>
    </location>
</feature>
<dbReference type="PROSITE" id="PS51916">
    <property type="entry name" value="DEUBAD"/>
    <property type="match status" value="1"/>
</dbReference>
<accession>A0AAV6FTK3</accession>
<dbReference type="InterPro" id="IPR007759">
    <property type="entry name" value="Asxl_HARE-HTH"/>
</dbReference>
<feature type="compositionally biased region" description="Polar residues" evidence="10">
    <location>
        <begin position="1131"/>
        <end position="1142"/>
    </location>
</feature>
<feature type="compositionally biased region" description="Basic and acidic residues" evidence="10">
    <location>
        <begin position="1097"/>
        <end position="1113"/>
    </location>
</feature>
<dbReference type="GO" id="GO:0035517">
    <property type="term" value="C:PR-DUB complex"/>
    <property type="evidence" value="ECO:0007669"/>
    <property type="project" value="TreeGrafter"/>
</dbReference>
<evidence type="ECO:0000313" key="13">
    <source>
        <dbReference type="EMBL" id="KAG5265779.1"/>
    </source>
</evidence>
<feature type="compositionally biased region" description="Low complexity" evidence="10">
    <location>
        <begin position="1143"/>
        <end position="1166"/>
    </location>
</feature>
<evidence type="ECO:0000256" key="10">
    <source>
        <dbReference type="SAM" id="MobiDB-lite"/>
    </source>
</evidence>
<dbReference type="EMBL" id="JADWDJ010000019">
    <property type="protein sequence ID" value="KAG5265779.1"/>
    <property type="molecule type" value="Genomic_DNA"/>
</dbReference>
<feature type="domain" description="DEUBAD" evidence="12">
    <location>
        <begin position="302"/>
        <end position="412"/>
    </location>
</feature>
<dbReference type="PANTHER" id="PTHR13578">
    <property type="entry name" value="ADDITIONAL SEX COMBS LIKE PROTEIN ASXL"/>
    <property type="match status" value="1"/>
</dbReference>
<evidence type="ECO:0000259" key="12">
    <source>
        <dbReference type="PROSITE" id="PS51916"/>
    </source>
</evidence>
<feature type="compositionally biased region" description="Pro residues" evidence="10">
    <location>
        <begin position="562"/>
        <end position="584"/>
    </location>
</feature>
<keyword evidence="6" id="KW-0862">Zinc</keyword>
<feature type="compositionally biased region" description="Low complexity" evidence="10">
    <location>
        <begin position="798"/>
        <end position="818"/>
    </location>
</feature>
<feature type="compositionally biased region" description="Basic residues" evidence="10">
    <location>
        <begin position="123"/>
        <end position="133"/>
    </location>
</feature>
<gene>
    <name evidence="13" type="ORF">AALO_G00246290</name>
</gene>
<organism evidence="13 14">
    <name type="scientific">Alosa alosa</name>
    <name type="common">allis shad</name>
    <dbReference type="NCBI Taxonomy" id="278164"/>
    <lineage>
        <taxon>Eukaryota</taxon>
        <taxon>Metazoa</taxon>
        <taxon>Chordata</taxon>
        <taxon>Craniata</taxon>
        <taxon>Vertebrata</taxon>
        <taxon>Euteleostomi</taxon>
        <taxon>Actinopterygii</taxon>
        <taxon>Neopterygii</taxon>
        <taxon>Teleostei</taxon>
        <taxon>Clupei</taxon>
        <taxon>Clupeiformes</taxon>
        <taxon>Clupeoidei</taxon>
        <taxon>Clupeidae</taxon>
        <taxon>Alosa</taxon>
    </lineage>
</organism>
<feature type="compositionally biased region" description="Polar residues" evidence="10">
    <location>
        <begin position="444"/>
        <end position="463"/>
    </location>
</feature>
<proteinExistence type="inferred from homology"/>
<feature type="compositionally biased region" description="Low complexity" evidence="10">
    <location>
        <begin position="517"/>
        <end position="527"/>
    </location>
</feature>
<dbReference type="Pfam" id="PF13922">
    <property type="entry name" value="PHD_3"/>
    <property type="match status" value="1"/>
</dbReference>
<keyword evidence="4" id="KW-0479">Metal-binding</keyword>
<feature type="region of interest" description="Disordered" evidence="10">
    <location>
        <begin position="425"/>
        <end position="750"/>
    </location>
</feature>
<keyword evidence="14" id="KW-1185">Reference proteome</keyword>
<feature type="compositionally biased region" description="Low complexity" evidence="10">
    <location>
        <begin position="474"/>
        <end position="485"/>
    </location>
</feature>
<dbReference type="GO" id="GO:0003677">
    <property type="term" value="F:DNA binding"/>
    <property type="evidence" value="ECO:0007669"/>
    <property type="project" value="InterPro"/>
</dbReference>
<reference evidence="13" key="1">
    <citation type="submission" date="2020-10" db="EMBL/GenBank/DDBJ databases">
        <title>Chromosome-scale genome assembly of the Allis shad, Alosa alosa.</title>
        <authorList>
            <person name="Margot Z."/>
            <person name="Christophe K."/>
            <person name="Cabau C."/>
            <person name="Louis A."/>
            <person name="Berthelot C."/>
            <person name="Parey E."/>
            <person name="Roest Crollius H."/>
            <person name="Montfort J."/>
            <person name="Robinson-Rechavi M."/>
            <person name="Bucao C."/>
            <person name="Bouchez O."/>
            <person name="Gislard M."/>
            <person name="Lluch J."/>
            <person name="Milhes M."/>
            <person name="Lampietro C."/>
            <person name="Lopez Roques C."/>
            <person name="Donnadieu C."/>
            <person name="Braasch I."/>
            <person name="Desvignes T."/>
            <person name="Postlethwait J."/>
            <person name="Bobe J."/>
            <person name="Guiguen Y."/>
        </authorList>
    </citation>
    <scope>NUCLEOTIDE SEQUENCE</scope>
    <source>
        <strain evidence="13">M-15738</strain>
        <tissue evidence="13">Blood</tissue>
    </source>
</reference>
<dbReference type="GO" id="GO:0042975">
    <property type="term" value="F:peroxisome proliferator activated receptor binding"/>
    <property type="evidence" value="ECO:0007669"/>
    <property type="project" value="TreeGrafter"/>
</dbReference>
<dbReference type="PROSITE" id="PS51913">
    <property type="entry name" value="HTH_HARE"/>
    <property type="match status" value="1"/>
</dbReference>
<dbReference type="Pfam" id="PF13919">
    <property type="entry name" value="ASXH"/>
    <property type="match status" value="1"/>
</dbReference>
<evidence type="ECO:0000256" key="7">
    <source>
        <dbReference type="ARBA" id="ARBA00023015"/>
    </source>
</evidence>
<feature type="region of interest" description="Disordered" evidence="10">
    <location>
        <begin position="764"/>
        <end position="884"/>
    </location>
</feature>